<evidence type="ECO:0000313" key="3">
    <source>
        <dbReference type="Proteomes" id="UP001293593"/>
    </source>
</evidence>
<feature type="region of interest" description="Disordered" evidence="1">
    <location>
        <begin position="1"/>
        <end position="45"/>
    </location>
</feature>
<organism evidence="2 3">
    <name type="scientific">Acacia crassicarpa</name>
    <name type="common">northern wattle</name>
    <dbReference type="NCBI Taxonomy" id="499986"/>
    <lineage>
        <taxon>Eukaryota</taxon>
        <taxon>Viridiplantae</taxon>
        <taxon>Streptophyta</taxon>
        <taxon>Embryophyta</taxon>
        <taxon>Tracheophyta</taxon>
        <taxon>Spermatophyta</taxon>
        <taxon>Magnoliopsida</taxon>
        <taxon>eudicotyledons</taxon>
        <taxon>Gunneridae</taxon>
        <taxon>Pentapetalae</taxon>
        <taxon>rosids</taxon>
        <taxon>fabids</taxon>
        <taxon>Fabales</taxon>
        <taxon>Fabaceae</taxon>
        <taxon>Caesalpinioideae</taxon>
        <taxon>mimosoid clade</taxon>
        <taxon>Acacieae</taxon>
        <taxon>Acacia</taxon>
    </lineage>
</organism>
<evidence type="ECO:0000256" key="1">
    <source>
        <dbReference type="SAM" id="MobiDB-lite"/>
    </source>
</evidence>
<dbReference type="Proteomes" id="UP001293593">
    <property type="component" value="Unassembled WGS sequence"/>
</dbReference>
<reference evidence="2" key="1">
    <citation type="submission" date="2023-10" db="EMBL/GenBank/DDBJ databases">
        <title>Chromosome-level genome of the transformable northern wattle, Acacia crassicarpa.</title>
        <authorList>
            <person name="Massaro I."/>
            <person name="Sinha N.R."/>
            <person name="Poethig S."/>
            <person name="Leichty A.R."/>
        </authorList>
    </citation>
    <scope>NUCLEOTIDE SEQUENCE</scope>
    <source>
        <strain evidence="2">Acra3RX</strain>
        <tissue evidence="2">Leaf</tissue>
    </source>
</reference>
<comment type="caution">
    <text evidence="2">The sequence shown here is derived from an EMBL/GenBank/DDBJ whole genome shotgun (WGS) entry which is preliminary data.</text>
</comment>
<proteinExistence type="predicted"/>
<dbReference type="AlphaFoldDB" id="A0AAE1IXY9"/>
<protein>
    <submittedName>
        <fullName evidence="2">Uncharacterized protein</fullName>
    </submittedName>
</protein>
<feature type="compositionally biased region" description="Polar residues" evidence="1">
    <location>
        <begin position="17"/>
        <end position="28"/>
    </location>
</feature>
<dbReference type="PANTHER" id="PTHR36734">
    <property type="entry name" value="YCF37-LIKE PROTEIN"/>
    <property type="match status" value="1"/>
</dbReference>
<keyword evidence="3" id="KW-1185">Reference proteome</keyword>
<dbReference type="PANTHER" id="PTHR36734:SF1">
    <property type="entry name" value="OS02G0815300 PROTEIN"/>
    <property type="match status" value="1"/>
</dbReference>
<name>A0AAE1IXY9_9FABA</name>
<evidence type="ECO:0000313" key="2">
    <source>
        <dbReference type="EMBL" id="KAK4260037.1"/>
    </source>
</evidence>
<dbReference type="GO" id="GO:0009534">
    <property type="term" value="C:chloroplast thylakoid"/>
    <property type="evidence" value="ECO:0007669"/>
    <property type="project" value="TreeGrafter"/>
</dbReference>
<sequence>MIMNHSRVSSHLKPRSMASTLSPLNRTLSLPPVRNTPSSCKVHATKPPPAFPINALSGRRQLLFFLTASTAVTAREPTAMAQDIPLFGFRKNLRKAEEAAEEIVREGFEAADKGLVTAERGLVTAERGIEAAEKGIEAAEREISDTLSFGGLAQAGVVAGAELFGVLVATAVVNGILGPEAQRS</sequence>
<accession>A0AAE1IXY9</accession>
<dbReference type="EMBL" id="JAWXYG010000010">
    <property type="protein sequence ID" value="KAK4260037.1"/>
    <property type="molecule type" value="Genomic_DNA"/>
</dbReference>
<gene>
    <name evidence="2" type="ORF">QN277_003210</name>
</gene>